<evidence type="ECO:0000313" key="3">
    <source>
        <dbReference type="EMBL" id="NEZ45849.1"/>
    </source>
</evidence>
<dbReference type="AlphaFoldDB" id="A0A6M0R8C3"/>
<evidence type="ECO:0000256" key="1">
    <source>
        <dbReference type="SAM" id="Coils"/>
    </source>
</evidence>
<gene>
    <name evidence="3" type="ORF">FDF74_01330</name>
</gene>
<dbReference type="Pfam" id="PF03961">
    <property type="entry name" value="FapA"/>
    <property type="match status" value="1"/>
</dbReference>
<feature type="coiled-coil region" evidence="1">
    <location>
        <begin position="433"/>
        <end position="460"/>
    </location>
</feature>
<reference evidence="3 4" key="1">
    <citation type="submission" date="2019-04" db="EMBL/GenBank/DDBJ databases">
        <title>Genome sequencing of Clostridium botulinum Groups I-IV and Clostridium butyricum.</title>
        <authorList>
            <person name="Brunt J."/>
            <person name="Van Vliet A.H.M."/>
            <person name="Stringer S.C."/>
            <person name="Carter A.T."/>
            <person name="Peck M.W."/>
        </authorList>
    </citation>
    <scope>NUCLEOTIDE SEQUENCE [LARGE SCALE GENOMIC DNA]</scope>
    <source>
        <strain evidence="3 4">IFR 18/094</strain>
    </source>
</reference>
<dbReference type="Proteomes" id="UP000473885">
    <property type="component" value="Unassembled WGS sequence"/>
</dbReference>
<dbReference type="Pfam" id="PF20250">
    <property type="entry name" value="FapA_N"/>
    <property type="match status" value="1"/>
</dbReference>
<dbReference type="InterPro" id="IPR046866">
    <property type="entry name" value="FapA_N"/>
</dbReference>
<feature type="domain" description="RNA-binding protein KhpB N-terminal" evidence="2">
    <location>
        <begin position="4"/>
        <end position="51"/>
    </location>
</feature>
<dbReference type="InterPro" id="IPR005646">
    <property type="entry name" value="FapA"/>
</dbReference>
<sequence length="673" mass="75269">MKKTYSYATVDKCIVEACRDLRLSPEEINYKIVENKQGIFIKKATIIVEIDEETKKPEKEEACEAKVANTVNNIDDIDNVKKDHEEEKKDEDKGTVSVVNGKIIVKNPRNNGNPAQVYGNKNVKLLLDGQQINGKTAIFQSNHLEVIFEENTAIRNLNIKISEDNMEAYISIEYKPQIVYGLEDCDEKNILEIKPKIINKINPPQYTEEEIKEELIKRGVIYGLINENISQCVKGNCIDVLVAKGKPVIDGTNDEIDIKFPTSKDEIKLEEDKTGNVDFKSIGSIESVKPGDIIAVRVPGLKGSSGKDVRGVIKRHKEGKKLLLKVGQGAFLKDENTAAAAIQGKPCIKSNVFYVYEVHEVKQDVSIETGNIKFVGDVIVQGSVKEGMKVEAGNAVNIKKDVERSEIISKGNLQIDGNIIASNLYAGGEDIIRLKVLEELEEMEKTLKKLITAVQEIKRFNILGEDKKDGEIIKILIENKFKDLNKLCIKLIANINIHKQDKEDKLIKLMREKLLGISPINIKSYNELYSLIDVIEEKKNYYGENLAIPVNVIINYCQDSFVQSTGDVYINGKGQYISNISAHNGIYFTKEGSVARGGHIKAKNKIKCKEVGSESGVSTKLEVSETGDIFVDVAYQNTVFIVGKSEYILEVPSKDIHVYLSKKGELFVDKLIL</sequence>
<name>A0A6M0R8C3_9CLOT</name>
<dbReference type="InterPro" id="IPR032782">
    <property type="entry name" value="KhpB_N"/>
</dbReference>
<dbReference type="PANTHER" id="PTHR38032">
    <property type="entry name" value="POLYMERASE-RELATED"/>
    <property type="match status" value="1"/>
</dbReference>
<dbReference type="RefSeq" id="WP_050606960.1">
    <property type="nucleotide sequence ID" value="NZ_CABKUB010000006.1"/>
</dbReference>
<comment type="caution">
    <text evidence="3">The sequence shown here is derived from an EMBL/GenBank/DDBJ whole genome shotgun (WGS) entry which is preliminary data.</text>
</comment>
<evidence type="ECO:0000259" key="2">
    <source>
        <dbReference type="SMART" id="SM01245"/>
    </source>
</evidence>
<proteinExistence type="predicted"/>
<keyword evidence="1" id="KW-0175">Coiled coil</keyword>
<accession>A0A6M0R8C3</accession>
<organism evidence="3 4">
    <name type="scientific">Clostridium niameyense</name>
    <dbReference type="NCBI Taxonomy" id="1622073"/>
    <lineage>
        <taxon>Bacteria</taxon>
        <taxon>Bacillati</taxon>
        <taxon>Bacillota</taxon>
        <taxon>Clostridia</taxon>
        <taxon>Eubacteriales</taxon>
        <taxon>Clostridiaceae</taxon>
        <taxon>Clostridium</taxon>
    </lineage>
</organism>
<dbReference type="EMBL" id="SXDP01000001">
    <property type="protein sequence ID" value="NEZ45849.1"/>
    <property type="molecule type" value="Genomic_DNA"/>
</dbReference>
<keyword evidence="4" id="KW-1185">Reference proteome</keyword>
<protein>
    <submittedName>
        <fullName evidence="3">DUF342 domain-containing protein</fullName>
    </submittedName>
</protein>
<dbReference type="OrthoDB" id="1279at2"/>
<dbReference type="PANTHER" id="PTHR38032:SF1">
    <property type="entry name" value="RNA-BINDING PROTEIN KHPB N-TERMINAL DOMAIN-CONTAINING PROTEIN"/>
    <property type="match status" value="1"/>
</dbReference>
<dbReference type="InterPro" id="IPR046865">
    <property type="entry name" value="FapA_b_solenoid"/>
</dbReference>
<dbReference type="SMART" id="SM01245">
    <property type="entry name" value="Jag_N"/>
    <property type="match status" value="1"/>
</dbReference>
<evidence type="ECO:0000313" key="4">
    <source>
        <dbReference type="Proteomes" id="UP000473885"/>
    </source>
</evidence>